<dbReference type="Proteomes" id="UP000193218">
    <property type="component" value="Unassembled WGS sequence"/>
</dbReference>
<dbReference type="EMBL" id="NBSH01000004">
    <property type="protein sequence ID" value="ORX38402.1"/>
    <property type="molecule type" value="Genomic_DNA"/>
</dbReference>
<comment type="caution">
    <text evidence="4">The sequence shown here is derived from an EMBL/GenBank/DDBJ whole genome shotgun (WGS) entry which is preliminary data.</text>
</comment>
<keyword evidence="5" id="KW-1185">Reference proteome</keyword>
<proteinExistence type="predicted"/>
<feature type="compositionally biased region" description="Gly residues" evidence="2">
    <location>
        <begin position="11"/>
        <end position="22"/>
    </location>
</feature>
<dbReference type="PANTHER" id="PTHR13452">
    <property type="entry name" value="THUMP DOMAIN CONTAINING PROTEIN 1-RELATED"/>
    <property type="match status" value="1"/>
</dbReference>
<dbReference type="GO" id="GO:0003723">
    <property type="term" value="F:RNA binding"/>
    <property type="evidence" value="ECO:0007669"/>
    <property type="project" value="UniProtKB-UniRule"/>
</dbReference>
<dbReference type="Pfam" id="PF02926">
    <property type="entry name" value="THUMP"/>
    <property type="match status" value="1"/>
</dbReference>
<dbReference type="InterPro" id="IPR004114">
    <property type="entry name" value="THUMP_dom"/>
</dbReference>
<dbReference type="PANTHER" id="PTHR13452:SF10">
    <property type="entry name" value="THUMP DOMAIN-CONTAINING PROTEIN 1"/>
    <property type="match status" value="1"/>
</dbReference>
<dbReference type="GO" id="GO:0006400">
    <property type="term" value="P:tRNA modification"/>
    <property type="evidence" value="ECO:0007669"/>
    <property type="project" value="InterPro"/>
</dbReference>
<gene>
    <name evidence="4" type="ORF">BD324DRAFT_620726</name>
</gene>
<reference evidence="4 5" key="1">
    <citation type="submission" date="2017-03" db="EMBL/GenBank/DDBJ databases">
        <title>Widespread Adenine N6-methylation of Active Genes in Fungi.</title>
        <authorList>
            <consortium name="DOE Joint Genome Institute"/>
            <person name="Mondo S.J."/>
            <person name="Dannebaum R.O."/>
            <person name="Kuo R.C."/>
            <person name="Louie K.B."/>
            <person name="Bewick A.J."/>
            <person name="Labutti K."/>
            <person name="Haridas S."/>
            <person name="Kuo A."/>
            <person name="Salamov A."/>
            <person name="Ahrendt S.R."/>
            <person name="Lau R."/>
            <person name="Bowen B.P."/>
            <person name="Lipzen A."/>
            <person name="Sullivan W."/>
            <person name="Andreopoulos W.B."/>
            <person name="Clum A."/>
            <person name="Lindquist E."/>
            <person name="Daum C."/>
            <person name="Northen T.R."/>
            <person name="Ramamoorthy G."/>
            <person name="Schmitz R.J."/>
            <person name="Gryganskyi A."/>
            <person name="Culley D."/>
            <person name="Magnuson J."/>
            <person name="James T.Y."/>
            <person name="O'Malley M.A."/>
            <person name="Stajich J.E."/>
            <person name="Spatafora J.W."/>
            <person name="Visel A."/>
            <person name="Grigoriev I.V."/>
        </authorList>
    </citation>
    <scope>NUCLEOTIDE SEQUENCE [LARGE SCALE GENOMIC DNA]</scope>
    <source>
        <strain evidence="4 5">NRRL Y-17943</strain>
    </source>
</reference>
<feature type="domain" description="THUMP" evidence="3">
    <location>
        <begin position="211"/>
        <end position="322"/>
    </location>
</feature>
<dbReference type="FunFam" id="3.30.2300.10:FF:000001">
    <property type="entry name" value="THUMP domain-containing protein 1"/>
    <property type="match status" value="1"/>
</dbReference>
<evidence type="ECO:0000259" key="3">
    <source>
        <dbReference type="PROSITE" id="PS51165"/>
    </source>
</evidence>
<dbReference type="InterPro" id="IPR040183">
    <property type="entry name" value="THUMPD1-like"/>
</dbReference>
<dbReference type="SUPFAM" id="SSF143437">
    <property type="entry name" value="THUMP domain-like"/>
    <property type="match status" value="1"/>
</dbReference>
<dbReference type="GeneID" id="33557123"/>
<dbReference type="Gene3D" id="3.30.2300.10">
    <property type="entry name" value="THUMP superfamily"/>
    <property type="match status" value="1"/>
</dbReference>
<evidence type="ECO:0000256" key="2">
    <source>
        <dbReference type="SAM" id="MobiDB-lite"/>
    </source>
</evidence>
<evidence type="ECO:0000256" key="1">
    <source>
        <dbReference type="PROSITE-ProRule" id="PRU00529"/>
    </source>
</evidence>
<name>A0A1Y1UK93_9TREE</name>
<keyword evidence="1" id="KW-0694">RNA-binding</keyword>
<accession>A0A1Y1UK93</accession>
<feature type="compositionally biased region" description="Basic and acidic residues" evidence="2">
    <location>
        <begin position="89"/>
        <end position="104"/>
    </location>
</feature>
<dbReference type="InParanoid" id="A0A1Y1UK93"/>
<feature type="compositionally biased region" description="Basic and acidic residues" evidence="2">
    <location>
        <begin position="389"/>
        <end position="406"/>
    </location>
</feature>
<organism evidence="4 5">
    <name type="scientific">Kockovaella imperatae</name>
    <dbReference type="NCBI Taxonomy" id="4999"/>
    <lineage>
        <taxon>Eukaryota</taxon>
        <taxon>Fungi</taxon>
        <taxon>Dikarya</taxon>
        <taxon>Basidiomycota</taxon>
        <taxon>Agaricomycotina</taxon>
        <taxon>Tremellomycetes</taxon>
        <taxon>Tremellales</taxon>
        <taxon>Cuniculitremaceae</taxon>
        <taxon>Kockovaella</taxon>
    </lineage>
</organism>
<dbReference type="SMART" id="SM00981">
    <property type="entry name" value="THUMP"/>
    <property type="match status" value="1"/>
</dbReference>
<dbReference type="PROSITE" id="PS51165">
    <property type="entry name" value="THUMP"/>
    <property type="match status" value="1"/>
</dbReference>
<evidence type="ECO:0000313" key="5">
    <source>
        <dbReference type="Proteomes" id="UP000193218"/>
    </source>
</evidence>
<dbReference type="STRING" id="4999.A0A1Y1UK93"/>
<feature type="region of interest" description="Disordered" evidence="2">
    <location>
        <begin position="354"/>
        <end position="450"/>
    </location>
</feature>
<feature type="region of interest" description="Disordered" evidence="2">
    <location>
        <begin position="1"/>
        <end position="104"/>
    </location>
</feature>
<dbReference type="OrthoDB" id="367221at2759"/>
<dbReference type="CDD" id="cd11717">
    <property type="entry name" value="THUMP_THUMPD1_like"/>
    <property type="match status" value="1"/>
</dbReference>
<protein>
    <recommendedName>
        <fullName evidence="3">THUMP domain-containing protein</fullName>
    </recommendedName>
</protein>
<dbReference type="RefSeq" id="XP_021872324.1">
    <property type="nucleotide sequence ID" value="XM_022015315.1"/>
</dbReference>
<evidence type="ECO:0000313" key="4">
    <source>
        <dbReference type="EMBL" id="ORX38402.1"/>
    </source>
</evidence>
<feature type="compositionally biased region" description="Low complexity" evidence="2">
    <location>
        <begin position="1"/>
        <end position="10"/>
    </location>
</feature>
<sequence>MSDAGPSQQQSGGGHQGRGGSSSGQKNKSWKYKVAAQAEGQGRGGRGQGRGGRGGRGRGGGGGRGGSHGAHGDAGGGSRSDAAPGPKWESSDRPNHLGRYRDDPVSEIMMAPGICVTTVRDKERSAERELVEYLERIADELYPDAHEVIVKAESRIGEEEDFEEMLKQELADMSVEKKSSRFRLCKHETPCVIYVEVLPPLDPARLVVHMMEQIEKNARCPFRYVQRVVPVLGTCGATLPQLSAMCPEVLKEGFQSDTAGPVTFGILYNSRNSQRLDRMDVIKSIAEHVSTLDPSHTVDLKNPDRTILVETNKNRLGLSVVKDYERFKKYNAYALAGSRAQAELASSEAAPINAEATKSGPSRSQQKHAHRDIRAAKMAAASSTPSNKRKLEDMQRPGDGVEHEAFLDTMAGEGASGGTVGQSRGDEWQEIIEGGRVVKMRKEEPETDAT</sequence>
<feature type="compositionally biased region" description="Gly residues" evidence="2">
    <location>
        <begin position="41"/>
        <end position="78"/>
    </location>
</feature>
<dbReference type="AlphaFoldDB" id="A0A1Y1UK93"/>